<feature type="transmembrane region" description="Helical" evidence="1">
    <location>
        <begin position="20"/>
        <end position="38"/>
    </location>
</feature>
<evidence type="ECO:0000256" key="1">
    <source>
        <dbReference type="SAM" id="Phobius"/>
    </source>
</evidence>
<dbReference type="InterPro" id="IPR003425">
    <property type="entry name" value="CCB3/YggT"/>
</dbReference>
<keyword evidence="1" id="KW-0812">Transmembrane</keyword>
<evidence type="ECO:0000313" key="3">
    <source>
        <dbReference type="Proteomes" id="UP000637695"/>
    </source>
</evidence>
<keyword evidence="3" id="KW-1185">Reference proteome</keyword>
<reference evidence="2" key="2">
    <citation type="submission" date="2020-09" db="EMBL/GenBank/DDBJ databases">
        <authorList>
            <person name="Sun Q."/>
            <person name="Ohkuma M."/>
        </authorList>
    </citation>
    <scope>NUCLEOTIDE SEQUENCE</scope>
    <source>
        <strain evidence="2">JCM 18487</strain>
    </source>
</reference>
<reference evidence="2" key="1">
    <citation type="journal article" date="2014" name="Int. J. Syst. Evol. Microbiol.">
        <title>Complete genome sequence of Corynebacterium casei LMG S-19264T (=DSM 44701T), isolated from a smear-ripened cheese.</title>
        <authorList>
            <consortium name="US DOE Joint Genome Institute (JGI-PGF)"/>
            <person name="Walter F."/>
            <person name="Albersmeier A."/>
            <person name="Kalinowski J."/>
            <person name="Ruckert C."/>
        </authorList>
    </citation>
    <scope>NUCLEOTIDE SEQUENCE</scope>
    <source>
        <strain evidence="2">JCM 18487</strain>
    </source>
</reference>
<gene>
    <name evidence="2" type="ORF">GCM10010885_03650</name>
</gene>
<keyword evidence="1" id="KW-1133">Transmembrane helix</keyword>
<proteinExistence type="predicted"/>
<accession>A0A917K182</accession>
<dbReference type="AlphaFoldDB" id="A0A917K182"/>
<keyword evidence="1" id="KW-0472">Membrane</keyword>
<sequence>MTHMDLYTVLFAVVQTGLTVYGYLLIATALVSWLPDIADTKVGQWLDRLTGPYLRLFKFIPPLQFGGVGLDVSFIVAVIVYFFVEQGVLTILDAVVRSLA</sequence>
<protein>
    <recommendedName>
        <fullName evidence="4">YggT family protein</fullName>
    </recommendedName>
</protein>
<organism evidence="2 3">
    <name type="scientific">Alicyclobacillus cellulosilyticus</name>
    <dbReference type="NCBI Taxonomy" id="1003997"/>
    <lineage>
        <taxon>Bacteria</taxon>
        <taxon>Bacillati</taxon>
        <taxon>Bacillota</taxon>
        <taxon>Bacilli</taxon>
        <taxon>Bacillales</taxon>
        <taxon>Alicyclobacillaceae</taxon>
        <taxon>Alicyclobacillus</taxon>
    </lineage>
</organism>
<dbReference type="GO" id="GO:0016020">
    <property type="term" value="C:membrane"/>
    <property type="evidence" value="ECO:0007669"/>
    <property type="project" value="InterPro"/>
</dbReference>
<comment type="caution">
    <text evidence="2">The sequence shown here is derived from an EMBL/GenBank/DDBJ whole genome shotgun (WGS) entry which is preliminary data.</text>
</comment>
<evidence type="ECO:0000313" key="2">
    <source>
        <dbReference type="EMBL" id="GGI97327.1"/>
    </source>
</evidence>
<feature type="transmembrane region" description="Helical" evidence="1">
    <location>
        <begin position="59"/>
        <end position="84"/>
    </location>
</feature>
<dbReference type="Pfam" id="PF02325">
    <property type="entry name" value="CCB3_YggT"/>
    <property type="match status" value="1"/>
</dbReference>
<name>A0A917K182_9BACL</name>
<evidence type="ECO:0008006" key="4">
    <source>
        <dbReference type="Google" id="ProtNLM"/>
    </source>
</evidence>
<dbReference type="EMBL" id="BMOY01000003">
    <property type="protein sequence ID" value="GGI97327.1"/>
    <property type="molecule type" value="Genomic_DNA"/>
</dbReference>
<dbReference type="Proteomes" id="UP000637695">
    <property type="component" value="Unassembled WGS sequence"/>
</dbReference>